<dbReference type="Proteomes" id="UP000035350">
    <property type="component" value="Unassembled WGS sequence"/>
</dbReference>
<dbReference type="NCBIfam" id="NF033516">
    <property type="entry name" value="transpos_IS3"/>
    <property type="match status" value="1"/>
</dbReference>
<accession>A0A0G8C649</accession>
<reference evidence="4" key="2">
    <citation type="submission" date="2015-04" db="EMBL/GenBank/DDBJ databases">
        <title>Draft Genome Sequences of Eight Spore-Forming Food Isolates of Bacillus cereus Genome sequencing.</title>
        <authorList>
            <person name="Krawcyk A.O."/>
            <person name="de Jong A."/>
            <person name="Eijlander R.T."/>
            <person name="Berendsen E.M."/>
            <person name="Holsappel S."/>
            <person name="Wells-Bennik M."/>
            <person name="Kuipers O.P."/>
        </authorList>
    </citation>
    <scope>NUCLEOTIDE SEQUENCE [LARGE SCALE GENOMIC DNA]</scope>
    <source>
        <strain evidence="4">B4147</strain>
    </source>
</reference>
<dbReference type="InterPro" id="IPR050900">
    <property type="entry name" value="Transposase_IS3/IS150/IS904"/>
</dbReference>
<dbReference type="PROSITE" id="PS50994">
    <property type="entry name" value="INTEGRASE"/>
    <property type="match status" value="1"/>
</dbReference>
<dbReference type="PANTHER" id="PTHR46889:SF4">
    <property type="entry name" value="TRANSPOSASE INSO FOR INSERTION SEQUENCE ELEMENT IS911B-RELATED"/>
    <property type="match status" value="1"/>
</dbReference>
<dbReference type="GO" id="GO:0015074">
    <property type="term" value="P:DNA integration"/>
    <property type="evidence" value="ECO:0007669"/>
    <property type="project" value="InterPro"/>
</dbReference>
<dbReference type="EMBL" id="LCYN01000023">
    <property type="protein sequence ID" value="KKZ94924.1"/>
    <property type="molecule type" value="Genomic_DNA"/>
</dbReference>
<comment type="caution">
    <text evidence="3">The sequence shown here is derived from an EMBL/GenBank/DDBJ whole genome shotgun (WGS) entry which is preliminary data.</text>
</comment>
<dbReference type="InterPro" id="IPR012337">
    <property type="entry name" value="RNaseH-like_sf"/>
</dbReference>
<evidence type="ECO:0000313" key="3">
    <source>
        <dbReference type="EMBL" id="KKZ94924.1"/>
    </source>
</evidence>
<feature type="domain" description="Integrase catalytic" evidence="2">
    <location>
        <begin position="132"/>
        <end position="293"/>
    </location>
</feature>
<dbReference type="InterPro" id="IPR001584">
    <property type="entry name" value="Integrase_cat-core"/>
</dbReference>
<dbReference type="RefSeq" id="WP_046958531.1">
    <property type="nucleotide sequence ID" value="NZ_LCYN01000023.1"/>
</dbReference>
<comment type="function">
    <text evidence="1">Involved in the transposition of the insertion sequence.</text>
</comment>
<reference evidence="3 4" key="1">
    <citation type="journal article" date="2015" name="Genome Announc.">
        <title>Next-Generation Whole-Genome Sequencing of Eight Strains of Bacillus cereus, Isolated from Food.</title>
        <authorList>
            <person name="Krawczyk A.O."/>
            <person name="de Jong A."/>
            <person name="Eijlander R.T."/>
            <person name="Berendsen E.M."/>
            <person name="Holsappel S."/>
            <person name="Wells-Bennik M.H."/>
            <person name="Kuipers O.P."/>
        </authorList>
    </citation>
    <scope>NUCLEOTIDE SEQUENCE [LARGE SCALE GENOMIC DNA]</scope>
    <source>
        <strain evidence="3 4">B4147</strain>
    </source>
</reference>
<dbReference type="InterPro" id="IPR025948">
    <property type="entry name" value="HTH-like_dom"/>
</dbReference>
<gene>
    <name evidence="3" type="ORF">B4147_5898</name>
</gene>
<organism evidence="3 4">
    <name type="scientific">Bacillus wiedmannii</name>
    <dbReference type="NCBI Taxonomy" id="1890302"/>
    <lineage>
        <taxon>Bacteria</taxon>
        <taxon>Bacillati</taxon>
        <taxon>Bacillota</taxon>
        <taxon>Bacilli</taxon>
        <taxon>Bacillales</taxon>
        <taxon>Bacillaceae</taxon>
        <taxon>Bacillus</taxon>
        <taxon>Bacillus cereus group</taxon>
    </lineage>
</organism>
<protein>
    <recommendedName>
        <fullName evidence="2">Integrase catalytic domain-containing protein</fullName>
    </recommendedName>
</protein>
<dbReference type="SUPFAM" id="SSF53098">
    <property type="entry name" value="Ribonuclease H-like"/>
    <property type="match status" value="1"/>
</dbReference>
<name>A0A0G8C649_9BACI</name>
<dbReference type="Gene3D" id="3.30.420.10">
    <property type="entry name" value="Ribonuclease H-like superfamily/Ribonuclease H"/>
    <property type="match status" value="1"/>
</dbReference>
<dbReference type="Pfam" id="PF13333">
    <property type="entry name" value="rve_2"/>
    <property type="match status" value="1"/>
</dbReference>
<dbReference type="InterPro" id="IPR036397">
    <property type="entry name" value="RNaseH_sf"/>
</dbReference>
<dbReference type="Pfam" id="PF00665">
    <property type="entry name" value="rve"/>
    <property type="match status" value="1"/>
</dbReference>
<dbReference type="PATRIC" id="fig|1396.433.peg.2911"/>
<sequence length="293" mass="34929">MESVPKTKKFEAIKGLSEKGYAVTILCDIAGVTRGGYYKWIKRQLTPSEKQLEDTEIKKKILECHKKLKGIYGYRRVQVWLKATYNLHFNHKRIQRLMGELGIKAIIRRKRPYYGKKKAYVISDNHLNRDFQASKPNEKWVTDITYLIFNGQRLYLSAIKDLYNNEIVAYEISRRNDLKLVLDTLKKARKKRNVKGILLHSDQGFQYTSRQYNQLLKKYQMKASMSRKGNCWDNACIESFFSHFKSECFHLYSFRTADEVKFAVRKYIHFYNHQRFQKKLNNLSPYKYRTQVA</sequence>
<proteinExistence type="predicted"/>
<evidence type="ECO:0000313" key="4">
    <source>
        <dbReference type="Proteomes" id="UP000035350"/>
    </source>
</evidence>
<evidence type="ECO:0000256" key="1">
    <source>
        <dbReference type="ARBA" id="ARBA00002286"/>
    </source>
</evidence>
<dbReference type="PANTHER" id="PTHR46889">
    <property type="entry name" value="TRANSPOSASE INSF FOR INSERTION SEQUENCE IS3B-RELATED"/>
    <property type="match status" value="1"/>
</dbReference>
<dbReference type="InterPro" id="IPR048020">
    <property type="entry name" value="Transpos_IS3"/>
</dbReference>
<dbReference type="AlphaFoldDB" id="A0A0G8C649"/>
<dbReference type="GO" id="GO:0003676">
    <property type="term" value="F:nucleic acid binding"/>
    <property type="evidence" value="ECO:0007669"/>
    <property type="project" value="InterPro"/>
</dbReference>
<dbReference type="Pfam" id="PF13276">
    <property type="entry name" value="HTH_21"/>
    <property type="match status" value="1"/>
</dbReference>
<evidence type="ECO:0000259" key="2">
    <source>
        <dbReference type="PROSITE" id="PS50994"/>
    </source>
</evidence>